<dbReference type="PANTHER" id="PTHR14778:SF2">
    <property type="entry name" value="KINETOCHORE-ASSOCIATED PROTEIN DSN1 HOMOLOG"/>
    <property type="match status" value="1"/>
</dbReference>
<protein>
    <recommendedName>
        <fullName evidence="4">Kinetochore protein mis13</fullName>
    </recommendedName>
</protein>
<evidence type="ECO:0000313" key="3">
    <source>
        <dbReference type="Proteomes" id="UP000033140"/>
    </source>
</evidence>
<reference evidence="2 3" key="3">
    <citation type="journal article" date="2015" name="Genome Announc.">
        <title>Draft Genome Sequence of the Archiascomycetous Yeast Saitoella complicata.</title>
        <authorList>
            <person name="Yamauchi K."/>
            <person name="Kondo S."/>
            <person name="Hamamoto M."/>
            <person name="Takahashi Y."/>
            <person name="Ogura Y."/>
            <person name="Hayashi T."/>
            <person name="Nishida H."/>
        </authorList>
    </citation>
    <scope>NUCLEOTIDE SEQUENCE [LARGE SCALE GENOMIC DNA]</scope>
    <source>
        <strain evidence="2 3">NRRL Y-17804</strain>
    </source>
</reference>
<proteinExistence type="predicted"/>
<evidence type="ECO:0008006" key="4">
    <source>
        <dbReference type="Google" id="ProtNLM"/>
    </source>
</evidence>
<keyword evidence="3" id="KW-1185">Reference proteome</keyword>
<feature type="compositionally biased region" description="Basic and acidic residues" evidence="1">
    <location>
        <begin position="30"/>
        <end position="44"/>
    </location>
</feature>
<feature type="region of interest" description="Disordered" evidence="1">
    <location>
        <begin position="1"/>
        <end position="130"/>
    </location>
</feature>
<dbReference type="OMA" id="RIHRYLA"/>
<dbReference type="GO" id="GO:0051301">
    <property type="term" value="P:cell division"/>
    <property type="evidence" value="ECO:0007669"/>
    <property type="project" value="InterPro"/>
</dbReference>
<feature type="compositionally biased region" description="Pro residues" evidence="1">
    <location>
        <begin position="94"/>
        <end position="104"/>
    </location>
</feature>
<name>A0A0E9NKP9_SAICN</name>
<organism evidence="2 3">
    <name type="scientific">Saitoella complicata (strain BCRC 22490 / CBS 7301 / JCM 7358 / NBRC 10748 / NRRL Y-17804)</name>
    <dbReference type="NCBI Taxonomy" id="698492"/>
    <lineage>
        <taxon>Eukaryota</taxon>
        <taxon>Fungi</taxon>
        <taxon>Dikarya</taxon>
        <taxon>Ascomycota</taxon>
        <taxon>Taphrinomycotina</taxon>
        <taxon>Taphrinomycotina incertae sedis</taxon>
        <taxon>Saitoella</taxon>
    </lineage>
</organism>
<sequence>MPKTVATSTRLQNTNTNTLHMATTGRSKRKAQDVEKDDDFATKDSKRRRPVEKAAKKKSGFDDDDGFVFKRPASSGPSAPATNGAVVETRQQPPVNPFPPPALPTAPRYPSTVNERRRPTTPDRSLPASFLRPAGMDSIVALPLSDTPVIRKNQDLRQQGGRRRSSLGMRGKRASSMGNGFVALPHPEIPYEDFHKHISVDLPEPLRMKQLLAWCSRRALDEQKAKERPADSSSGAIARAIAEEVLKDLIDNKINTSWYSREDDAATISPIKKKPHPTNIENLRKIKECEQKLARLKGEQQAWATLVPDQPSDHPQAAPAEREIHPVDAEEAEFLASLDAQQATDAEMRKWLGTAESELEFQVDRFFHSLHSIKMFGETADGYGGRLLQQAAEALDKRDQKAKKAVGTMGVDTMDVLRSVARGDNQ</sequence>
<evidence type="ECO:0000313" key="2">
    <source>
        <dbReference type="EMBL" id="GAO50368.1"/>
    </source>
</evidence>
<dbReference type="Proteomes" id="UP000033140">
    <property type="component" value="Unassembled WGS sequence"/>
</dbReference>
<reference evidence="2 3" key="2">
    <citation type="journal article" date="2014" name="J. Gen. Appl. Microbiol.">
        <title>The early diverging ascomycetous budding yeast Saitoella complicata has three histone deacetylases belonging to the Clr6, Hos2, and Rpd3 lineages.</title>
        <authorList>
            <person name="Nishida H."/>
            <person name="Matsumoto T."/>
            <person name="Kondo S."/>
            <person name="Hamamoto M."/>
            <person name="Yoshikawa H."/>
        </authorList>
    </citation>
    <scope>NUCLEOTIDE SEQUENCE [LARGE SCALE GENOMIC DNA]</scope>
    <source>
        <strain evidence="2 3">NRRL Y-17804</strain>
    </source>
</reference>
<dbReference type="GO" id="GO:0000444">
    <property type="term" value="C:MIS12/MIND type complex"/>
    <property type="evidence" value="ECO:0007669"/>
    <property type="project" value="InterPro"/>
</dbReference>
<feature type="compositionally biased region" description="Basic residues" evidence="1">
    <location>
        <begin position="45"/>
        <end position="58"/>
    </location>
</feature>
<dbReference type="GO" id="GO:0007059">
    <property type="term" value="P:chromosome segregation"/>
    <property type="evidence" value="ECO:0007669"/>
    <property type="project" value="InterPro"/>
</dbReference>
<dbReference type="Pfam" id="PF08202">
    <property type="entry name" value="MIS13"/>
    <property type="match status" value="1"/>
</dbReference>
<gene>
    <name evidence="2" type="ORF">G7K_4495-t1</name>
</gene>
<reference evidence="2 3" key="1">
    <citation type="journal article" date="2011" name="J. Gen. Appl. Microbiol.">
        <title>Draft genome sequencing of the enigmatic yeast Saitoella complicata.</title>
        <authorList>
            <person name="Nishida H."/>
            <person name="Hamamoto M."/>
            <person name="Sugiyama J."/>
        </authorList>
    </citation>
    <scope>NUCLEOTIDE SEQUENCE [LARGE SCALE GENOMIC DNA]</scope>
    <source>
        <strain evidence="2 3">NRRL Y-17804</strain>
    </source>
</reference>
<accession>A0A0E9NKP9</accession>
<comment type="caution">
    <text evidence="2">The sequence shown here is derived from an EMBL/GenBank/DDBJ whole genome shotgun (WGS) entry which is preliminary data.</text>
</comment>
<dbReference type="InterPro" id="IPR013218">
    <property type="entry name" value="Dsn1/Mis13"/>
</dbReference>
<dbReference type="STRING" id="698492.A0A0E9NKP9"/>
<dbReference type="EMBL" id="BACD03000032">
    <property type="protein sequence ID" value="GAO50368.1"/>
    <property type="molecule type" value="Genomic_DNA"/>
</dbReference>
<feature type="compositionally biased region" description="Basic residues" evidence="1">
    <location>
        <begin position="160"/>
        <end position="173"/>
    </location>
</feature>
<feature type="compositionally biased region" description="Polar residues" evidence="1">
    <location>
        <begin position="1"/>
        <end position="25"/>
    </location>
</feature>
<dbReference type="PANTHER" id="PTHR14778">
    <property type="entry name" value="KINETOCHORE-ASSOCIATED PROTEIN DSN1 HOMOLOG"/>
    <property type="match status" value="1"/>
</dbReference>
<evidence type="ECO:0000256" key="1">
    <source>
        <dbReference type="SAM" id="MobiDB-lite"/>
    </source>
</evidence>
<feature type="region of interest" description="Disordered" evidence="1">
    <location>
        <begin position="154"/>
        <end position="179"/>
    </location>
</feature>
<dbReference type="AlphaFoldDB" id="A0A0E9NKP9"/>